<comment type="similarity">
    <text evidence="11">Belongs to the polygalacturonase-inhibiting protein family.</text>
</comment>
<organism evidence="13 14">
    <name type="scientific">Malus domestica</name>
    <name type="common">Apple</name>
    <name type="synonym">Pyrus malus</name>
    <dbReference type="NCBI Taxonomy" id="3750"/>
    <lineage>
        <taxon>Eukaryota</taxon>
        <taxon>Viridiplantae</taxon>
        <taxon>Streptophyta</taxon>
        <taxon>Embryophyta</taxon>
        <taxon>Tracheophyta</taxon>
        <taxon>Spermatophyta</taxon>
        <taxon>Magnoliopsida</taxon>
        <taxon>eudicotyledons</taxon>
        <taxon>Gunneridae</taxon>
        <taxon>Pentapetalae</taxon>
        <taxon>rosids</taxon>
        <taxon>fabids</taxon>
        <taxon>Rosales</taxon>
        <taxon>Rosaceae</taxon>
        <taxon>Amygdaloideae</taxon>
        <taxon>Maleae</taxon>
        <taxon>Malus</taxon>
    </lineage>
</organism>
<keyword evidence="5" id="KW-0433">Leucine-rich repeat</keyword>
<evidence type="ECO:0000256" key="6">
    <source>
        <dbReference type="ARBA" id="ARBA00022729"/>
    </source>
</evidence>
<evidence type="ECO:0000256" key="3">
    <source>
        <dbReference type="ARBA" id="ARBA00010254"/>
    </source>
</evidence>
<comment type="similarity">
    <text evidence="3">Belongs to the universal ribosomal protein uS17 family.</text>
</comment>
<dbReference type="SUPFAM" id="SSF52058">
    <property type="entry name" value="L domain-like"/>
    <property type="match status" value="1"/>
</dbReference>
<dbReference type="Gene3D" id="2.40.50.1000">
    <property type="match status" value="1"/>
</dbReference>
<gene>
    <name evidence="13" type="ORF">DVH24_017676</name>
</gene>
<keyword evidence="14" id="KW-1185">Reference proteome</keyword>
<dbReference type="FunFam" id="3.80.10.10:FF:000400">
    <property type="entry name" value="Nuclear pore complex protein NUP107"/>
    <property type="match status" value="1"/>
</dbReference>
<dbReference type="PANTHER" id="PTHR48010:SF96">
    <property type="entry name" value="OS05G0595800 PROTEIN"/>
    <property type="match status" value="1"/>
</dbReference>
<protein>
    <recommendedName>
        <fullName evidence="12">Small ribosomal subunit protein uS17 N-terminal domain-containing protein</fullName>
    </recommendedName>
</protein>
<keyword evidence="8" id="KW-0689">Ribosomal protein</keyword>
<dbReference type="InterPro" id="IPR012340">
    <property type="entry name" value="NA-bd_OB-fold"/>
</dbReference>
<keyword evidence="6" id="KW-0732">Signal</keyword>
<dbReference type="SUPFAM" id="SSF50249">
    <property type="entry name" value="Nucleic acid-binding proteins"/>
    <property type="match status" value="1"/>
</dbReference>
<dbReference type="STRING" id="3750.A0A498KGV1"/>
<evidence type="ECO:0000256" key="9">
    <source>
        <dbReference type="ARBA" id="ARBA00023136"/>
    </source>
</evidence>
<keyword evidence="4" id="KW-0964">Secreted</keyword>
<accession>A0A498KGV1</accession>
<evidence type="ECO:0000313" key="14">
    <source>
        <dbReference type="Proteomes" id="UP000290289"/>
    </source>
</evidence>
<proteinExistence type="inferred from homology"/>
<dbReference type="InterPro" id="IPR050994">
    <property type="entry name" value="At_inactive_RLKs"/>
</dbReference>
<dbReference type="InterPro" id="IPR001611">
    <property type="entry name" value="Leu-rich_rpt"/>
</dbReference>
<evidence type="ECO:0000256" key="8">
    <source>
        <dbReference type="ARBA" id="ARBA00022980"/>
    </source>
</evidence>
<feature type="domain" description="Small ribosomal subunit protein uS17 N-terminal" evidence="12">
    <location>
        <begin position="150"/>
        <end position="171"/>
    </location>
</feature>
<dbReference type="Pfam" id="PF16205">
    <property type="entry name" value="Ribosomal_S17_N"/>
    <property type="match status" value="1"/>
</dbReference>
<dbReference type="AlphaFoldDB" id="A0A498KGV1"/>
<comment type="subcellular location">
    <subcellularLocation>
        <location evidence="2">Membrane</location>
    </subcellularLocation>
    <subcellularLocation>
        <location evidence="1">Secreted</location>
        <location evidence="1">Cell wall</location>
    </subcellularLocation>
</comment>
<dbReference type="Proteomes" id="UP000290289">
    <property type="component" value="Chromosome 2"/>
</dbReference>
<dbReference type="Pfam" id="PF00366">
    <property type="entry name" value="Ribosomal_S17"/>
    <property type="match status" value="1"/>
</dbReference>
<feature type="non-terminal residue" evidence="13">
    <location>
        <position position="1"/>
    </location>
</feature>
<sequence length="228" mass="25604">NSAYSNPCNWTGVRCFDFKVTSINLNGLNLSGTLSPSICNLPSLTEFNLSKNFFSGPFIKGLANCHYLEILDLCTNRFHGEMLTTFYKMTNLRKLYLCENYVFGEMPEEIRNLASLEELFLCSNNLTGVIPTSISKLICVDLTMKFERNAGTYIDKKCSFTGNVSIRGRILAGTCHSAKTNKTIIVRRNYLHYIKKYQRPLSKSKRFNLLKVTPAGSSGTGRKAFAGI</sequence>
<keyword evidence="10" id="KW-0687">Ribonucleoprotein</keyword>
<dbReference type="InterPro" id="IPR032440">
    <property type="entry name" value="Ribosomal_uS17_N"/>
</dbReference>
<keyword evidence="4" id="KW-0134">Cell wall</keyword>
<evidence type="ECO:0000256" key="5">
    <source>
        <dbReference type="ARBA" id="ARBA00022614"/>
    </source>
</evidence>
<dbReference type="CDD" id="cd00364">
    <property type="entry name" value="Ribosomal_uS17"/>
    <property type="match status" value="1"/>
</dbReference>
<dbReference type="GO" id="GO:0016020">
    <property type="term" value="C:membrane"/>
    <property type="evidence" value="ECO:0007669"/>
    <property type="project" value="UniProtKB-SubCell"/>
</dbReference>
<comment type="caution">
    <text evidence="13">The sequence shown here is derived from an EMBL/GenBank/DDBJ whole genome shotgun (WGS) entry which is preliminary data.</text>
</comment>
<keyword evidence="7" id="KW-0677">Repeat</keyword>
<evidence type="ECO:0000256" key="4">
    <source>
        <dbReference type="ARBA" id="ARBA00022512"/>
    </source>
</evidence>
<evidence type="ECO:0000256" key="1">
    <source>
        <dbReference type="ARBA" id="ARBA00004191"/>
    </source>
</evidence>
<keyword evidence="9" id="KW-0472">Membrane</keyword>
<dbReference type="Pfam" id="PF00560">
    <property type="entry name" value="LRR_1"/>
    <property type="match status" value="1"/>
</dbReference>
<dbReference type="Pfam" id="PF13855">
    <property type="entry name" value="LRR_8"/>
    <property type="match status" value="1"/>
</dbReference>
<name>A0A498KGV1_MALDO</name>
<evidence type="ECO:0000256" key="2">
    <source>
        <dbReference type="ARBA" id="ARBA00004370"/>
    </source>
</evidence>
<evidence type="ECO:0000256" key="7">
    <source>
        <dbReference type="ARBA" id="ARBA00022737"/>
    </source>
</evidence>
<dbReference type="InterPro" id="IPR032675">
    <property type="entry name" value="LRR_dom_sf"/>
</dbReference>
<reference evidence="13 14" key="1">
    <citation type="submission" date="2018-10" db="EMBL/GenBank/DDBJ databases">
        <title>A high-quality apple genome assembly.</title>
        <authorList>
            <person name="Hu J."/>
        </authorList>
    </citation>
    <scope>NUCLEOTIDE SEQUENCE [LARGE SCALE GENOMIC DNA]</scope>
    <source>
        <strain evidence="14">cv. HFTH1</strain>
        <tissue evidence="13">Young leaf</tissue>
    </source>
</reference>
<dbReference type="PANTHER" id="PTHR48010">
    <property type="entry name" value="OS05G0588300 PROTEIN"/>
    <property type="match status" value="1"/>
</dbReference>
<evidence type="ECO:0000256" key="11">
    <source>
        <dbReference type="ARBA" id="ARBA00038043"/>
    </source>
</evidence>
<dbReference type="EMBL" id="RDQH01000328">
    <property type="protein sequence ID" value="RXI05634.1"/>
    <property type="molecule type" value="Genomic_DNA"/>
</dbReference>
<evidence type="ECO:0000256" key="10">
    <source>
        <dbReference type="ARBA" id="ARBA00023274"/>
    </source>
</evidence>
<evidence type="ECO:0000313" key="13">
    <source>
        <dbReference type="EMBL" id="RXI05634.1"/>
    </source>
</evidence>
<dbReference type="InterPro" id="IPR000266">
    <property type="entry name" value="Ribosomal_uS17"/>
</dbReference>
<evidence type="ECO:0000259" key="12">
    <source>
        <dbReference type="Pfam" id="PF16205"/>
    </source>
</evidence>
<dbReference type="Gene3D" id="3.80.10.10">
    <property type="entry name" value="Ribonuclease Inhibitor"/>
    <property type="match status" value="1"/>
</dbReference>